<feature type="domain" description="Spore protein YkvP/CgeB glycosyl transferase-like" evidence="2">
    <location>
        <begin position="250"/>
        <end position="382"/>
    </location>
</feature>
<proteinExistence type="predicted"/>
<dbReference type="Gene3D" id="3.40.50.2000">
    <property type="entry name" value="Glycogen Phosphorylase B"/>
    <property type="match status" value="1"/>
</dbReference>
<reference evidence="3 4" key="1">
    <citation type="submission" date="2016-10" db="EMBL/GenBank/DDBJ databases">
        <authorList>
            <person name="de Groot N.N."/>
        </authorList>
    </citation>
    <scope>NUCLEOTIDE SEQUENCE [LARGE SCALE GENOMIC DNA]</scope>
    <source>
        <strain evidence="3 4">DSM 10317</strain>
    </source>
</reference>
<evidence type="ECO:0000259" key="2">
    <source>
        <dbReference type="Pfam" id="PF13524"/>
    </source>
</evidence>
<dbReference type="InterPro" id="IPR055259">
    <property type="entry name" value="YkvP/CgeB_Glyco_trans-like"/>
</dbReference>
<dbReference type="Pfam" id="PF13524">
    <property type="entry name" value="Glyco_trans_1_2"/>
    <property type="match status" value="1"/>
</dbReference>
<dbReference type="Pfam" id="PF12996">
    <property type="entry name" value="DUF3880"/>
    <property type="match status" value="1"/>
</dbReference>
<protein>
    <submittedName>
        <fullName evidence="3">Spore maturation protein CgeB</fullName>
    </submittedName>
</protein>
<dbReference type="RefSeq" id="WP_090162376.1">
    <property type="nucleotide sequence ID" value="NZ_FMWK01000006.1"/>
</dbReference>
<name>A0A1G5RZ68_PSEXY</name>
<feature type="domain" description="Spore protein YkvP N-terminal" evidence="1">
    <location>
        <begin position="82"/>
        <end position="158"/>
    </location>
</feature>
<evidence type="ECO:0000313" key="3">
    <source>
        <dbReference type="EMBL" id="SCZ78751.1"/>
    </source>
</evidence>
<sequence length="384" mass="45780">MKILMYRWKAYNYKDIKYTFIKLGYEVEEVYQDLLNYDVDEEFAEKLKGIIRKDVYEFFFTVNYFPLISNVCQECGLLYVCWSCDNPLISMYHKSVFNDVNRIFLFDLTNVEEFSGMGADHIYHLPLAVDTERLDYLFANSTDLDLYKNEISFVGSLYEKNSYDKMEFTLPDYLRGYFEATMEAQKDLHGINIIDRMLTPEILMELQQYFELEKSEDSLSDLNLIFSVTTLGFKIAEKQRRSILIELSKHHDVSIYTNSNVHDLIRVNYSGSVDYWEEMPKVFRGSKINLNMTIPNIKSGVPLRVYDILGAGGFCITNFQAELPMFFENEKHMVWYYNQRDLYEKVDYYLRHDTERERIAREGYEYIKMHCSYEQRIKEILETI</sequence>
<organism evidence="3 4">
    <name type="scientific">Pseudobutyrivibrio xylanivorans</name>
    <dbReference type="NCBI Taxonomy" id="185007"/>
    <lineage>
        <taxon>Bacteria</taxon>
        <taxon>Bacillati</taxon>
        <taxon>Bacillota</taxon>
        <taxon>Clostridia</taxon>
        <taxon>Lachnospirales</taxon>
        <taxon>Lachnospiraceae</taxon>
        <taxon>Pseudobutyrivibrio</taxon>
    </lineage>
</organism>
<evidence type="ECO:0000313" key="4">
    <source>
        <dbReference type="Proteomes" id="UP000199428"/>
    </source>
</evidence>
<evidence type="ECO:0000259" key="1">
    <source>
        <dbReference type="Pfam" id="PF12996"/>
    </source>
</evidence>
<dbReference type="InterPro" id="IPR024542">
    <property type="entry name" value="YkvP_N"/>
</dbReference>
<dbReference type="EMBL" id="FMWK01000006">
    <property type="protein sequence ID" value="SCZ78751.1"/>
    <property type="molecule type" value="Genomic_DNA"/>
</dbReference>
<accession>A0A1G5RZ68</accession>
<gene>
    <name evidence="3" type="ORF">SAMN02910350_01429</name>
</gene>
<dbReference type="Proteomes" id="UP000199428">
    <property type="component" value="Unassembled WGS sequence"/>
</dbReference>
<dbReference type="AlphaFoldDB" id="A0A1G5RZ68"/>